<dbReference type="Gene3D" id="1.10.10.790">
    <property type="entry name" value="Surp module"/>
    <property type="match status" value="2"/>
</dbReference>
<organism evidence="3 4">
    <name type="scientific">Jimgerdemannia flammicorona</name>
    <dbReference type="NCBI Taxonomy" id="994334"/>
    <lineage>
        <taxon>Eukaryota</taxon>
        <taxon>Fungi</taxon>
        <taxon>Fungi incertae sedis</taxon>
        <taxon>Mucoromycota</taxon>
        <taxon>Mucoromycotina</taxon>
        <taxon>Endogonomycetes</taxon>
        <taxon>Endogonales</taxon>
        <taxon>Endogonaceae</taxon>
        <taxon>Jimgerdemannia</taxon>
    </lineage>
</organism>
<feature type="compositionally biased region" description="Basic and acidic residues" evidence="1">
    <location>
        <begin position="183"/>
        <end position="194"/>
    </location>
</feature>
<feature type="compositionally biased region" description="Acidic residues" evidence="1">
    <location>
        <begin position="171"/>
        <end position="182"/>
    </location>
</feature>
<dbReference type="Proteomes" id="UP000268093">
    <property type="component" value="Unassembled WGS sequence"/>
</dbReference>
<sequence length="487" mass="53312">MAEEERCDAERYADLDSEEEILFDMDEEEREEYVEEKRKRRKMDDQNKRFRYGYDKKERVDSSERANEGEGMQEGNDDDQEEEPREEGLELKCNVPAGMKTPTTKQQAEIIERTARFITSSESDPAQMEILIQAKQSQNPLFAFLSRDHALHAYYRHVSWLMQAGLFGYGSEDDEEEEEEEEREGKGKAKEGAKATDQLDTAEVGGSTPPWRTGVVGLGPSLAGSTTPVSGSSPARGASSGQSVIVPPPDLKLIVDKTAAFVAKSGPSLESRIRDKNGSDPRFGFLLPWNEFHGYYRSRVDAEAVEVAVADGETARKEDGADKVVEGVGQGEGGEGEGGEGEGEGGEGEGEGGEGDGEGGEGEGEGLDEKAEPGSGSELEGLDAVAENAVGAAETPPADEDEDGKRRKQQERLARTRALMAKMKVKQTEGVLDQYNGMAPFRPCGALADTFSRFKADLQPEHEQHHCSRRLHGRPTRNPRPYCTIAI</sequence>
<evidence type="ECO:0000259" key="2">
    <source>
        <dbReference type="PROSITE" id="PS50128"/>
    </source>
</evidence>
<dbReference type="PROSITE" id="PS50128">
    <property type="entry name" value="SURP"/>
    <property type="match status" value="2"/>
</dbReference>
<feature type="compositionally biased region" description="Basic and acidic residues" evidence="1">
    <location>
        <begin position="42"/>
        <end position="68"/>
    </location>
</feature>
<dbReference type="SMART" id="SM00648">
    <property type="entry name" value="SWAP"/>
    <property type="match status" value="2"/>
</dbReference>
<dbReference type="FunFam" id="1.10.10.790:FF:000002">
    <property type="entry name" value="Splicing factor 3A subunit 1"/>
    <property type="match status" value="1"/>
</dbReference>
<proteinExistence type="predicted"/>
<feature type="compositionally biased region" description="Acidic residues" evidence="1">
    <location>
        <begin position="75"/>
        <end position="85"/>
    </location>
</feature>
<feature type="region of interest" description="Disordered" evidence="1">
    <location>
        <begin position="312"/>
        <end position="413"/>
    </location>
</feature>
<keyword evidence="4" id="KW-1185">Reference proteome</keyword>
<dbReference type="GO" id="GO:0003723">
    <property type="term" value="F:RNA binding"/>
    <property type="evidence" value="ECO:0007669"/>
    <property type="project" value="InterPro"/>
</dbReference>
<dbReference type="GO" id="GO:0071013">
    <property type="term" value="C:catalytic step 2 spliceosome"/>
    <property type="evidence" value="ECO:0007669"/>
    <property type="project" value="TreeGrafter"/>
</dbReference>
<comment type="caution">
    <text evidence="3">The sequence shown here is derived from an EMBL/GenBank/DDBJ whole genome shotgun (WGS) entry which is preliminary data.</text>
</comment>
<dbReference type="GO" id="GO:0005686">
    <property type="term" value="C:U2 snRNP"/>
    <property type="evidence" value="ECO:0007669"/>
    <property type="project" value="TreeGrafter"/>
</dbReference>
<dbReference type="OrthoDB" id="447637at2759"/>
<accession>A0A433D3V2</accession>
<feature type="compositionally biased region" description="Low complexity" evidence="1">
    <location>
        <begin position="230"/>
        <end position="243"/>
    </location>
</feature>
<evidence type="ECO:0000313" key="3">
    <source>
        <dbReference type="EMBL" id="RUP45463.1"/>
    </source>
</evidence>
<dbReference type="GO" id="GO:0000381">
    <property type="term" value="P:regulation of alternative mRNA splicing, via spliceosome"/>
    <property type="evidence" value="ECO:0007669"/>
    <property type="project" value="TreeGrafter"/>
</dbReference>
<dbReference type="InterPro" id="IPR035967">
    <property type="entry name" value="SWAP/Surp_sf"/>
</dbReference>
<evidence type="ECO:0000256" key="1">
    <source>
        <dbReference type="SAM" id="MobiDB-lite"/>
    </source>
</evidence>
<dbReference type="GO" id="GO:0045292">
    <property type="term" value="P:mRNA cis splicing, via spliceosome"/>
    <property type="evidence" value="ECO:0007669"/>
    <property type="project" value="InterPro"/>
</dbReference>
<gene>
    <name evidence="3" type="ORF">BC936DRAFT_148162</name>
</gene>
<feature type="domain" description="SURP motif" evidence="2">
    <location>
        <begin position="110"/>
        <end position="155"/>
    </location>
</feature>
<protein>
    <recommendedName>
        <fullName evidence="2">SURP motif domain-containing protein</fullName>
    </recommendedName>
</protein>
<dbReference type="PANTHER" id="PTHR15316">
    <property type="entry name" value="SPLICEOSOME ASSOCIATED PROTEIN 114/SWAP SPLICING FACTOR-RELATED"/>
    <property type="match status" value="1"/>
</dbReference>
<feature type="region of interest" description="Disordered" evidence="1">
    <location>
        <begin position="1"/>
        <end position="107"/>
    </location>
</feature>
<feature type="compositionally biased region" description="Acidic residues" evidence="1">
    <location>
        <begin position="334"/>
        <end position="366"/>
    </location>
</feature>
<feature type="compositionally biased region" description="Acidic residues" evidence="1">
    <location>
        <begin position="15"/>
        <end position="34"/>
    </location>
</feature>
<dbReference type="InterPro" id="IPR000061">
    <property type="entry name" value="Surp"/>
</dbReference>
<name>A0A433D3V2_9FUNG</name>
<feature type="region of interest" description="Disordered" evidence="1">
    <location>
        <begin position="171"/>
        <end position="244"/>
    </location>
</feature>
<feature type="compositionally biased region" description="Basic and acidic residues" evidence="1">
    <location>
        <begin position="313"/>
        <end position="325"/>
    </location>
</feature>
<feature type="domain" description="SURP motif" evidence="2">
    <location>
        <begin position="254"/>
        <end position="296"/>
    </location>
</feature>
<reference evidence="3 4" key="1">
    <citation type="journal article" date="2018" name="New Phytol.">
        <title>Phylogenomics of Endogonaceae and evolution of mycorrhizas within Mucoromycota.</title>
        <authorList>
            <person name="Chang Y."/>
            <person name="Desiro A."/>
            <person name="Na H."/>
            <person name="Sandor L."/>
            <person name="Lipzen A."/>
            <person name="Clum A."/>
            <person name="Barry K."/>
            <person name="Grigoriev I.V."/>
            <person name="Martin F.M."/>
            <person name="Stajich J.E."/>
            <person name="Smith M.E."/>
            <person name="Bonito G."/>
            <person name="Spatafora J.W."/>
        </authorList>
    </citation>
    <scope>NUCLEOTIDE SEQUENCE [LARGE SCALE GENOMIC DNA]</scope>
    <source>
        <strain evidence="3 4">GMNB39</strain>
    </source>
</reference>
<evidence type="ECO:0000313" key="4">
    <source>
        <dbReference type="Proteomes" id="UP000268093"/>
    </source>
</evidence>
<dbReference type="SUPFAM" id="SSF109905">
    <property type="entry name" value="Surp module (SWAP domain)"/>
    <property type="match status" value="2"/>
</dbReference>
<dbReference type="PANTHER" id="PTHR15316:SF1">
    <property type="entry name" value="SPLICING FACTOR 3A SUBUNIT 1"/>
    <property type="match status" value="1"/>
</dbReference>
<dbReference type="GO" id="GO:0071004">
    <property type="term" value="C:U2-type prespliceosome"/>
    <property type="evidence" value="ECO:0007669"/>
    <property type="project" value="TreeGrafter"/>
</dbReference>
<dbReference type="AlphaFoldDB" id="A0A433D3V2"/>
<dbReference type="EMBL" id="RBNI01007265">
    <property type="protein sequence ID" value="RUP45463.1"/>
    <property type="molecule type" value="Genomic_DNA"/>
</dbReference>
<dbReference type="Pfam" id="PF01805">
    <property type="entry name" value="Surp"/>
    <property type="match status" value="2"/>
</dbReference>
<dbReference type="InterPro" id="IPR045146">
    <property type="entry name" value="SF3A1"/>
</dbReference>